<feature type="transmembrane region" description="Helical" evidence="8">
    <location>
        <begin position="303"/>
        <end position="321"/>
    </location>
</feature>
<dbReference type="RefSeq" id="WP_090532482.1">
    <property type="nucleotide sequence ID" value="NZ_FNRQ01000002.1"/>
</dbReference>
<feature type="transmembrane region" description="Helical" evidence="8">
    <location>
        <begin position="270"/>
        <end position="291"/>
    </location>
</feature>
<gene>
    <name evidence="10" type="ORF">SAMN05192564_102693</name>
</gene>
<sequence>MENLIASRPLYRSRIDYAAIALPVLIWAIAVAVANPLGNFPLQDDWSFSLTVRHLLETGEFRPLGWTAMSLFGQTVWGALFCLPFGFSFNALRASTLVAGALTLAALAILLQLAGCERRKTVVATLILAFNPIFFELNNTFMTDVAFTAFSAISTLFFCRYLSTRNTVTLVIAILSGCWAIMIRQLGLFLPLAMVLTLLLENRRDWRAITLSVVAVLAGIGLLKGLSIWLTARDTMPVMYLGKTSIWAHVFPASTITLTTVGHRLGEISWWFRAALGQIGWLLLPVLALRLPGLVRDYARLSWGKAVLIGAALCGVGWYALLVHQHHIFPFNTWTTVRESGLGPIWFFDARSGGDVPPLPAVFWHFATLSGCVGGVLLLLDIALGVRSVATRYRARRHDTALSVRTYLLLSAAIYLAICVLAGFYDRYLLPAFLPLIAFITLAPSSDDAAWPSFGRPRMSSRTRHAWLWPRAALALSWFALILMGGYAVGGTHDYMSWNRARWLLADTLLQRGIPVTQIDGGYEFNGYYLYDPKIDLDQPQPKSWWVHDNQYLIQFKPMAGYRVIDSADAGGWLPPLKRKLLTLQRESP</sequence>
<proteinExistence type="predicted"/>
<dbReference type="PANTHER" id="PTHR33908">
    <property type="entry name" value="MANNOSYLTRANSFERASE YKCB-RELATED"/>
    <property type="match status" value="1"/>
</dbReference>
<dbReference type="AlphaFoldDB" id="A0A1H4D7F2"/>
<dbReference type="STRING" id="83784.SAMN05192564_102693"/>
<keyword evidence="3 10" id="KW-0328">Glycosyltransferase</keyword>
<evidence type="ECO:0000256" key="2">
    <source>
        <dbReference type="ARBA" id="ARBA00022475"/>
    </source>
</evidence>
<organism evidence="10 11">
    <name type="scientific">Paraburkholderia sartisoli</name>
    <dbReference type="NCBI Taxonomy" id="83784"/>
    <lineage>
        <taxon>Bacteria</taxon>
        <taxon>Pseudomonadati</taxon>
        <taxon>Pseudomonadota</taxon>
        <taxon>Betaproteobacteria</taxon>
        <taxon>Burkholderiales</taxon>
        <taxon>Burkholderiaceae</taxon>
        <taxon>Paraburkholderia</taxon>
    </lineage>
</organism>
<keyword evidence="11" id="KW-1185">Reference proteome</keyword>
<dbReference type="Pfam" id="PF13231">
    <property type="entry name" value="PMT_2"/>
    <property type="match status" value="1"/>
</dbReference>
<keyword evidence="5 8" id="KW-0812">Transmembrane</keyword>
<dbReference type="OrthoDB" id="915562at2"/>
<keyword evidence="6 8" id="KW-1133">Transmembrane helix</keyword>
<reference evidence="11" key="1">
    <citation type="submission" date="2016-10" db="EMBL/GenBank/DDBJ databases">
        <authorList>
            <person name="Varghese N."/>
            <person name="Submissions S."/>
        </authorList>
    </citation>
    <scope>NUCLEOTIDE SEQUENCE [LARGE SCALE GENOMIC DNA]</scope>
    <source>
        <strain evidence="11">LMG 24000</strain>
    </source>
</reference>
<evidence type="ECO:0000256" key="7">
    <source>
        <dbReference type="ARBA" id="ARBA00023136"/>
    </source>
</evidence>
<keyword evidence="2" id="KW-1003">Cell membrane</keyword>
<dbReference type="GO" id="GO:0005886">
    <property type="term" value="C:plasma membrane"/>
    <property type="evidence" value="ECO:0007669"/>
    <property type="project" value="UniProtKB-SubCell"/>
</dbReference>
<dbReference type="InterPro" id="IPR038731">
    <property type="entry name" value="RgtA/B/C-like"/>
</dbReference>
<evidence type="ECO:0000256" key="5">
    <source>
        <dbReference type="ARBA" id="ARBA00022692"/>
    </source>
</evidence>
<feature type="transmembrane region" description="Helical" evidence="8">
    <location>
        <begin position="362"/>
        <end position="386"/>
    </location>
</feature>
<evidence type="ECO:0000313" key="11">
    <source>
        <dbReference type="Proteomes" id="UP000198638"/>
    </source>
</evidence>
<name>A0A1H4D7F2_9BURK</name>
<feature type="transmembrane region" description="Helical" evidence="8">
    <location>
        <begin position="208"/>
        <end position="230"/>
    </location>
</feature>
<feature type="transmembrane region" description="Helical" evidence="8">
    <location>
        <begin position="472"/>
        <end position="490"/>
    </location>
</feature>
<feature type="transmembrane region" description="Helical" evidence="8">
    <location>
        <begin position="145"/>
        <end position="163"/>
    </location>
</feature>
<accession>A0A1H4D7F2</accession>
<evidence type="ECO:0000259" key="9">
    <source>
        <dbReference type="Pfam" id="PF13231"/>
    </source>
</evidence>
<protein>
    <submittedName>
        <fullName evidence="10">Dolichyl-phosphate-mannose-protein mannosyltransferase</fullName>
    </submittedName>
</protein>
<evidence type="ECO:0000256" key="1">
    <source>
        <dbReference type="ARBA" id="ARBA00004651"/>
    </source>
</evidence>
<feature type="transmembrane region" description="Helical" evidence="8">
    <location>
        <begin position="169"/>
        <end position="196"/>
    </location>
</feature>
<dbReference type="GO" id="GO:0009103">
    <property type="term" value="P:lipopolysaccharide biosynthetic process"/>
    <property type="evidence" value="ECO:0007669"/>
    <property type="project" value="UniProtKB-ARBA"/>
</dbReference>
<evidence type="ECO:0000256" key="3">
    <source>
        <dbReference type="ARBA" id="ARBA00022676"/>
    </source>
</evidence>
<keyword evidence="4 10" id="KW-0808">Transferase</keyword>
<comment type="subcellular location">
    <subcellularLocation>
        <location evidence="1">Cell membrane</location>
        <topology evidence="1">Multi-pass membrane protein</topology>
    </subcellularLocation>
</comment>
<dbReference type="GO" id="GO:0016763">
    <property type="term" value="F:pentosyltransferase activity"/>
    <property type="evidence" value="ECO:0007669"/>
    <property type="project" value="TreeGrafter"/>
</dbReference>
<evidence type="ECO:0000256" key="8">
    <source>
        <dbReference type="SAM" id="Phobius"/>
    </source>
</evidence>
<feature type="transmembrane region" description="Helical" evidence="8">
    <location>
        <begin position="17"/>
        <end position="37"/>
    </location>
</feature>
<dbReference type="Proteomes" id="UP000198638">
    <property type="component" value="Unassembled WGS sequence"/>
</dbReference>
<dbReference type="PANTHER" id="PTHR33908:SF11">
    <property type="entry name" value="MEMBRANE PROTEIN"/>
    <property type="match status" value="1"/>
</dbReference>
<dbReference type="EMBL" id="FNRQ01000002">
    <property type="protein sequence ID" value="SEA68349.1"/>
    <property type="molecule type" value="Genomic_DNA"/>
</dbReference>
<feature type="domain" description="Glycosyltransferase RgtA/B/C/D-like" evidence="9">
    <location>
        <begin position="80"/>
        <end position="218"/>
    </location>
</feature>
<feature type="transmembrane region" description="Helical" evidence="8">
    <location>
        <begin position="94"/>
        <end position="115"/>
    </location>
</feature>
<feature type="transmembrane region" description="Helical" evidence="8">
    <location>
        <begin position="407"/>
        <end position="425"/>
    </location>
</feature>
<evidence type="ECO:0000313" key="10">
    <source>
        <dbReference type="EMBL" id="SEA68349.1"/>
    </source>
</evidence>
<dbReference type="InterPro" id="IPR050297">
    <property type="entry name" value="LipidA_mod_glycosyltrf_83"/>
</dbReference>
<keyword evidence="7 8" id="KW-0472">Membrane</keyword>
<feature type="transmembrane region" description="Helical" evidence="8">
    <location>
        <begin position="64"/>
        <end position="87"/>
    </location>
</feature>
<evidence type="ECO:0000256" key="4">
    <source>
        <dbReference type="ARBA" id="ARBA00022679"/>
    </source>
</evidence>
<evidence type="ECO:0000256" key="6">
    <source>
        <dbReference type="ARBA" id="ARBA00022989"/>
    </source>
</evidence>